<accession>A0A0M0JI19</accession>
<name>A0A0M0JI19_9EUKA</name>
<evidence type="ECO:0000313" key="2">
    <source>
        <dbReference type="EMBL" id="KOO26229.1"/>
    </source>
</evidence>
<dbReference type="Proteomes" id="UP000037460">
    <property type="component" value="Unassembled WGS sequence"/>
</dbReference>
<evidence type="ECO:0000256" key="1">
    <source>
        <dbReference type="SAM" id="MobiDB-lite"/>
    </source>
</evidence>
<sequence>MGAEQSTEGAAPDTQRAIEGGAHKYAQKSADAAKLLPKTVKDLDDDQLGELVASVLDFYTKHYGSIPTNPELIKMAQKALSELNVQGDLMEREKDIAKIVDVLLEEDAA</sequence>
<protein>
    <submittedName>
        <fullName evidence="2">Uncharacterized protein</fullName>
    </submittedName>
</protein>
<proteinExistence type="predicted"/>
<keyword evidence="3" id="KW-1185">Reference proteome</keyword>
<comment type="caution">
    <text evidence="2">The sequence shown here is derived from an EMBL/GenBank/DDBJ whole genome shotgun (WGS) entry which is preliminary data.</text>
</comment>
<evidence type="ECO:0000313" key="3">
    <source>
        <dbReference type="Proteomes" id="UP000037460"/>
    </source>
</evidence>
<gene>
    <name evidence="2" type="ORF">Ctob_002905</name>
</gene>
<reference evidence="3" key="1">
    <citation type="journal article" date="2015" name="PLoS Genet.">
        <title>Genome Sequence and Transcriptome Analyses of Chrysochromulina tobin: Metabolic Tools for Enhanced Algal Fitness in the Prominent Order Prymnesiales (Haptophyceae).</title>
        <authorList>
            <person name="Hovde B.T."/>
            <person name="Deodato C.R."/>
            <person name="Hunsperger H.M."/>
            <person name="Ryken S.A."/>
            <person name="Yost W."/>
            <person name="Jha R.K."/>
            <person name="Patterson J."/>
            <person name="Monnat R.J. Jr."/>
            <person name="Barlow S.B."/>
            <person name="Starkenburg S.R."/>
            <person name="Cattolico R.A."/>
        </authorList>
    </citation>
    <scope>NUCLEOTIDE SEQUENCE</scope>
    <source>
        <strain evidence="3">CCMP291</strain>
    </source>
</reference>
<dbReference type="EMBL" id="JWZX01002880">
    <property type="protein sequence ID" value="KOO26229.1"/>
    <property type="molecule type" value="Genomic_DNA"/>
</dbReference>
<organism evidence="2 3">
    <name type="scientific">Chrysochromulina tobinii</name>
    <dbReference type="NCBI Taxonomy" id="1460289"/>
    <lineage>
        <taxon>Eukaryota</taxon>
        <taxon>Haptista</taxon>
        <taxon>Haptophyta</taxon>
        <taxon>Prymnesiophyceae</taxon>
        <taxon>Prymnesiales</taxon>
        <taxon>Chrysochromulinaceae</taxon>
        <taxon>Chrysochromulina</taxon>
    </lineage>
</organism>
<feature type="region of interest" description="Disordered" evidence="1">
    <location>
        <begin position="1"/>
        <end position="23"/>
    </location>
</feature>
<dbReference type="AlphaFoldDB" id="A0A0M0JI19"/>